<evidence type="ECO:0000256" key="1">
    <source>
        <dbReference type="SAM" id="MobiDB-lite"/>
    </source>
</evidence>
<reference evidence="2 3" key="1">
    <citation type="journal article" date="2018" name="Biotechnol. Adv.">
        <title>Improved genomic resources and new bioinformatic workflow for the carcinogenic parasite Clonorchis sinensis: Biotechnological implications.</title>
        <authorList>
            <person name="Wang D."/>
            <person name="Korhonen P.K."/>
            <person name="Gasser R.B."/>
            <person name="Young N.D."/>
        </authorList>
    </citation>
    <scope>NUCLEOTIDE SEQUENCE [LARGE SCALE GENOMIC DNA]</scope>
    <source>
        <strain evidence="2">Cs-k2</strain>
    </source>
</reference>
<name>A0A8T1MND7_CLOSI</name>
<dbReference type="AlphaFoldDB" id="A0A8T1MND7"/>
<organism evidence="2 3">
    <name type="scientific">Clonorchis sinensis</name>
    <name type="common">Chinese liver fluke</name>
    <dbReference type="NCBI Taxonomy" id="79923"/>
    <lineage>
        <taxon>Eukaryota</taxon>
        <taxon>Metazoa</taxon>
        <taxon>Spiralia</taxon>
        <taxon>Lophotrochozoa</taxon>
        <taxon>Platyhelminthes</taxon>
        <taxon>Trematoda</taxon>
        <taxon>Digenea</taxon>
        <taxon>Opisthorchiida</taxon>
        <taxon>Opisthorchiata</taxon>
        <taxon>Opisthorchiidae</taxon>
        <taxon>Clonorchis</taxon>
    </lineage>
</organism>
<evidence type="ECO:0000313" key="2">
    <source>
        <dbReference type="EMBL" id="KAG5450693.1"/>
    </source>
</evidence>
<sequence length="73" mass="8111">KWTGPATVLKRMVISMHGGPCETHGQRMKQSKMDPSGSVKRVGSTALAYSNNWNYHKSYGNEILTMRVLMAGK</sequence>
<dbReference type="EMBL" id="NIRI02000042">
    <property type="protein sequence ID" value="KAG5450693.1"/>
    <property type="molecule type" value="Genomic_DNA"/>
</dbReference>
<protein>
    <submittedName>
        <fullName evidence="2">Uncharacterized protein</fullName>
    </submittedName>
</protein>
<keyword evidence="3" id="KW-1185">Reference proteome</keyword>
<feature type="region of interest" description="Disordered" evidence="1">
    <location>
        <begin position="19"/>
        <end position="39"/>
    </location>
</feature>
<dbReference type="Proteomes" id="UP000286415">
    <property type="component" value="Unassembled WGS sequence"/>
</dbReference>
<gene>
    <name evidence="2" type="ORF">CSKR_201256</name>
</gene>
<reference evidence="2 3" key="2">
    <citation type="journal article" date="2021" name="Genomics">
        <title>High-quality reference genome for Clonorchis sinensis.</title>
        <authorList>
            <person name="Young N.D."/>
            <person name="Stroehlein A.J."/>
            <person name="Kinkar L."/>
            <person name="Wang T."/>
            <person name="Sohn W.M."/>
            <person name="Chang B.C.H."/>
            <person name="Kaur P."/>
            <person name="Weisz D."/>
            <person name="Dudchenko O."/>
            <person name="Aiden E.L."/>
            <person name="Korhonen P.K."/>
            <person name="Gasser R.B."/>
        </authorList>
    </citation>
    <scope>NUCLEOTIDE SEQUENCE [LARGE SCALE GENOMIC DNA]</scope>
    <source>
        <strain evidence="2">Cs-k2</strain>
    </source>
</reference>
<proteinExistence type="predicted"/>
<comment type="caution">
    <text evidence="2">The sequence shown here is derived from an EMBL/GenBank/DDBJ whole genome shotgun (WGS) entry which is preliminary data.</text>
</comment>
<feature type="non-terminal residue" evidence="2">
    <location>
        <position position="73"/>
    </location>
</feature>
<feature type="non-terminal residue" evidence="2">
    <location>
        <position position="1"/>
    </location>
</feature>
<evidence type="ECO:0000313" key="3">
    <source>
        <dbReference type="Proteomes" id="UP000286415"/>
    </source>
</evidence>
<accession>A0A8T1MND7</accession>